<keyword evidence="1" id="KW-1133">Transmembrane helix</keyword>
<evidence type="ECO:0000313" key="3">
    <source>
        <dbReference type="Proteomes" id="UP000284407"/>
    </source>
</evidence>
<dbReference type="AlphaFoldDB" id="A0A420DIE2"/>
<evidence type="ECO:0000313" key="2">
    <source>
        <dbReference type="EMBL" id="RKE93977.1"/>
    </source>
</evidence>
<proteinExistence type="predicted"/>
<name>A0A420DIE2_9RHOB</name>
<dbReference type="RefSeq" id="WP_156949540.1">
    <property type="nucleotide sequence ID" value="NZ_RAQK01000002.1"/>
</dbReference>
<gene>
    <name evidence="2" type="ORF">C8N30_3081</name>
</gene>
<feature type="transmembrane region" description="Helical" evidence="1">
    <location>
        <begin position="5"/>
        <end position="26"/>
    </location>
</feature>
<dbReference type="Proteomes" id="UP000284407">
    <property type="component" value="Unassembled WGS sequence"/>
</dbReference>
<accession>A0A420DIE2</accession>
<dbReference type="STRING" id="1443111.Z949_1427"/>
<organism evidence="2 3">
    <name type="scientific">Sulfitobacter guttiformis</name>
    <dbReference type="NCBI Taxonomy" id="74349"/>
    <lineage>
        <taxon>Bacteria</taxon>
        <taxon>Pseudomonadati</taxon>
        <taxon>Pseudomonadota</taxon>
        <taxon>Alphaproteobacteria</taxon>
        <taxon>Rhodobacterales</taxon>
        <taxon>Roseobacteraceae</taxon>
        <taxon>Sulfitobacter</taxon>
    </lineage>
</organism>
<reference evidence="2 3" key="1">
    <citation type="submission" date="2018-09" db="EMBL/GenBank/DDBJ databases">
        <title>Genomic Encyclopedia of Archaeal and Bacterial Type Strains, Phase II (KMG-II): from individual species to whole genera.</title>
        <authorList>
            <person name="Goeker M."/>
        </authorList>
    </citation>
    <scope>NUCLEOTIDE SEQUENCE [LARGE SCALE GENOMIC DNA]</scope>
    <source>
        <strain evidence="2 3">DSM 11458</strain>
    </source>
</reference>
<sequence length="50" mass="5408">MLGKLFKLLFILAILGFIGLVGFAYLGPELGFDFAPPAQEVRMPVTLPGQ</sequence>
<protein>
    <submittedName>
        <fullName evidence="2">Uncharacterized protein</fullName>
    </submittedName>
</protein>
<keyword evidence="3" id="KW-1185">Reference proteome</keyword>
<dbReference type="EMBL" id="RAQK01000002">
    <property type="protein sequence ID" value="RKE93977.1"/>
    <property type="molecule type" value="Genomic_DNA"/>
</dbReference>
<keyword evidence="1" id="KW-0472">Membrane</keyword>
<evidence type="ECO:0000256" key="1">
    <source>
        <dbReference type="SAM" id="Phobius"/>
    </source>
</evidence>
<comment type="caution">
    <text evidence="2">The sequence shown here is derived from an EMBL/GenBank/DDBJ whole genome shotgun (WGS) entry which is preliminary data.</text>
</comment>
<keyword evidence="1" id="KW-0812">Transmembrane</keyword>